<name>A0A5B9P6Q2_9BACT</name>
<dbReference type="AlphaFoldDB" id="A0A5B9P6Q2"/>
<protein>
    <submittedName>
        <fullName evidence="1">Uncharacterized protein</fullName>
    </submittedName>
</protein>
<dbReference type="Proteomes" id="UP000322214">
    <property type="component" value="Chromosome"/>
</dbReference>
<proteinExistence type="predicted"/>
<organism evidence="1 2">
    <name type="scientific">Mariniblastus fucicola</name>
    <dbReference type="NCBI Taxonomy" id="980251"/>
    <lineage>
        <taxon>Bacteria</taxon>
        <taxon>Pseudomonadati</taxon>
        <taxon>Planctomycetota</taxon>
        <taxon>Planctomycetia</taxon>
        <taxon>Pirellulales</taxon>
        <taxon>Pirellulaceae</taxon>
        <taxon>Mariniblastus</taxon>
    </lineage>
</organism>
<dbReference type="STRING" id="980251.GCA_001642875_03415"/>
<evidence type="ECO:0000313" key="1">
    <source>
        <dbReference type="EMBL" id="QEG21954.1"/>
    </source>
</evidence>
<dbReference type="KEGG" id="mff:MFFC18_18150"/>
<reference evidence="1 2" key="1">
    <citation type="submission" date="2019-08" db="EMBL/GenBank/DDBJ databases">
        <title>Deep-cultivation of Planctomycetes and their phenomic and genomic characterization uncovers novel biology.</title>
        <authorList>
            <person name="Wiegand S."/>
            <person name="Jogler M."/>
            <person name="Boedeker C."/>
            <person name="Pinto D."/>
            <person name="Vollmers J."/>
            <person name="Rivas-Marin E."/>
            <person name="Kohn T."/>
            <person name="Peeters S.H."/>
            <person name="Heuer A."/>
            <person name="Rast P."/>
            <person name="Oberbeckmann S."/>
            <person name="Bunk B."/>
            <person name="Jeske O."/>
            <person name="Meyerdierks A."/>
            <person name="Storesund J.E."/>
            <person name="Kallscheuer N."/>
            <person name="Luecker S."/>
            <person name="Lage O.M."/>
            <person name="Pohl T."/>
            <person name="Merkel B.J."/>
            <person name="Hornburger P."/>
            <person name="Mueller R.-W."/>
            <person name="Bruemmer F."/>
            <person name="Labrenz M."/>
            <person name="Spormann A.M."/>
            <person name="Op den Camp H."/>
            <person name="Overmann J."/>
            <person name="Amann R."/>
            <person name="Jetten M.S.M."/>
            <person name="Mascher T."/>
            <person name="Medema M.H."/>
            <person name="Devos D.P."/>
            <person name="Kaster A.-K."/>
            <person name="Ovreas L."/>
            <person name="Rohde M."/>
            <person name="Galperin M.Y."/>
            <person name="Jogler C."/>
        </authorList>
    </citation>
    <scope>NUCLEOTIDE SEQUENCE [LARGE SCALE GENOMIC DNA]</scope>
    <source>
        <strain evidence="1 2">FC18</strain>
    </source>
</reference>
<keyword evidence="2" id="KW-1185">Reference proteome</keyword>
<evidence type="ECO:0000313" key="2">
    <source>
        <dbReference type="Proteomes" id="UP000322214"/>
    </source>
</evidence>
<dbReference type="EMBL" id="CP042912">
    <property type="protein sequence ID" value="QEG21954.1"/>
    <property type="molecule type" value="Genomic_DNA"/>
</dbReference>
<accession>A0A5B9P6Q2</accession>
<sequence>MASLDNNALNRSGEGFVVGLSPDGRRLPLYPTPITPIYISRSARLTRTLSSFTNKA</sequence>
<gene>
    <name evidence="1" type="ORF">MFFC18_18150</name>
</gene>